<dbReference type="SUPFAM" id="SSF57302">
    <property type="entry name" value="Snake toxin-like"/>
    <property type="match status" value="1"/>
</dbReference>
<feature type="chain" id="PRO_5013460382" evidence="2">
    <location>
        <begin position="23"/>
        <end position="150"/>
    </location>
</feature>
<reference evidence="3 4" key="1">
    <citation type="submission" date="2016-03" db="EMBL/GenBank/DDBJ databases">
        <title>EvidentialGene: Evidence-directed Construction of Genes on Genomes.</title>
        <authorList>
            <person name="Gilbert D.G."/>
            <person name="Choi J.-H."/>
            <person name="Mockaitis K."/>
            <person name="Colbourne J."/>
            <person name="Pfrender M."/>
        </authorList>
    </citation>
    <scope>NUCLEOTIDE SEQUENCE [LARGE SCALE GENOMIC DNA]</scope>
    <source>
        <strain evidence="3 4">Xinb3</strain>
        <tissue evidence="3">Complete organism</tissue>
    </source>
</reference>
<dbReference type="CDD" id="cd00117">
    <property type="entry name" value="TFP"/>
    <property type="match status" value="1"/>
</dbReference>
<dbReference type="Proteomes" id="UP000076858">
    <property type="component" value="Unassembled WGS sequence"/>
</dbReference>
<sequence>MVLISKIYVSLLIVLLTNYANGLKCHFCTSSNSIYNEDCQYGKNTLPSGDCPPQFTSCVTRYAEDAAGKAHILRDCSRKNDLAPWNYPIELTTYCDFNSCNVGYVGESGSTTKQPTTKQPTTSKPSNSAPCGQNSISIWILVIATALRYI</sequence>
<feature type="region of interest" description="Disordered" evidence="1">
    <location>
        <begin position="108"/>
        <end position="130"/>
    </location>
</feature>
<feature type="signal peptide" evidence="2">
    <location>
        <begin position="1"/>
        <end position="22"/>
    </location>
</feature>
<accession>A0A0N8AG03</accession>
<evidence type="ECO:0000256" key="1">
    <source>
        <dbReference type="SAM" id="MobiDB-lite"/>
    </source>
</evidence>
<dbReference type="EMBL" id="LRGB01002182">
    <property type="protein sequence ID" value="KZS08822.1"/>
    <property type="molecule type" value="Genomic_DNA"/>
</dbReference>
<evidence type="ECO:0000313" key="3">
    <source>
        <dbReference type="EMBL" id="KZS08822.1"/>
    </source>
</evidence>
<dbReference type="OrthoDB" id="6355595at2759"/>
<evidence type="ECO:0000313" key="4">
    <source>
        <dbReference type="Proteomes" id="UP000076858"/>
    </source>
</evidence>
<gene>
    <name evidence="3" type="ORF">APZ42_027104</name>
</gene>
<keyword evidence="4" id="KW-1185">Reference proteome</keyword>
<name>A0A0N8AG03_9CRUS</name>
<protein>
    <submittedName>
        <fullName evidence="3">Uncharacterized protein</fullName>
    </submittedName>
</protein>
<keyword evidence="2" id="KW-0732">Signal</keyword>
<proteinExistence type="predicted"/>
<evidence type="ECO:0000256" key="2">
    <source>
        <dbReference type="SAM" id="SignalP"/>
    </source>
</evidence>
<dbReference type="AlphaFoldDB" id="A0A0N8AG03"/>
<feature type="compositionally biased region" description="Low complexity" evidence="1">
    <location>
        <begin position="110"/>
        <end position="126"/>
    </location>
</feature>
<comment type="caution">
    <text evidence="3">The sequence shown here is derived from an EMBL/GenBank/DDBJ whole genome shotgun (WGS) entry which is preliminary data.</text>
</comment>
<organism evidence="3 4">
    <name type="scientific">Daphnia magna</name>
    <dbReference type="NCBI Taxonomy" id="35525"/>
    <lineage>
        <taxon>Eukaryota</taxon>
        <taxon>Metazoa</taxon>
        <taxon>Ecdysozoa</taxon>
        <taxon>Arthropoda</taxon>
        <taxon>Crustacea</taxon>
        <taxon>Branchiopoda</taxon>
        <taxon>Diplostraca</taxon>
        <taxon>Cladocera</taxon>
        <taxon>Anomopoda</taxon>
        <taxon>Daphniidae</taxon>
        <taxon>Daphnia</taxon>
    </lineage>
</organism>
<dbReference type="InterPro" id="IPR045860">
    <property type="entry name" value="Snake_toxin-like_sf"/>
</dbReference>